<comment type="caution">
    <text evidence="2">The sequence shown here is derived from an EMBL/GenBank/DDBJ whole genome shotgun (WGS) entry which is preliminary data.</text>
</comment>
<accession>A0A4R0RKR9</accession>
<dbReference type="AlphaFoldDB" id="A0A4R0RKR9"/>
<gene>
    <name evidence="2" type="ORF">EIP91_001256</name>
</gene>
<feature type="transmembrane region" description="Helical" evidence="1">
    <location>
        <begin position="117"/>
        <end position="141"/>
    </location>
</feature>
<feature type="transmembrane region" description="Helical" evidence="1">
    <location>
        <begin position="87"/>
        <end position="105"/>
    </location>
</feature>
<feature type="transmembrane region" description="Helical" evidence="1">
    <location>
        <begin position="206"/>
        <end position="230"/>
    </location>
</feature>
<keyword evidence="1" id="KW-1133">Transmembrane helix</keyword>
<dbReference type="Proteomes" id="UP000292702">
    <property type="component" value="Unassembled WGS sequence"/>
</dbReference>
<evidence type="ECO:0000313" key="3">
    <source>
        <dbReference type="Proteomes" id="UP000292702"/>
    </source>
</evidence>
<evidence type="ECO:0000256" key="1">
    <source>
        <dbReference type="SAM" id="Phobius"/>
    </source>
</evidence>
<feature type="transmembrane region" description="Helical" evidence="1">
    <location>
        <begin position="236"/>
        <end position="259"/>
    </location>
</feature>
<feature type="transmembrane region" description="Helical" evidence="1">
    <location>
        <begin position="6"/>
        <end position="33"/>
    </location>
</feature>
<keyword evidence="1" id="KW-0812">Transmembrane</keyword>
<organism evidence="2 3">
    <name type="scientific">Steccherinum ochraceum</name>
    <dbReference type="NCBI Taxonomy" id="92696"/>
    <lineage>
        <taxon>Eukaryota</taxon>
        <taxon>Fungi</taxon>
        <taxon>Dikarya</taxon>
        <taxon>Basidiomycota</taxon>
        <taxon>Agaricomycotina</taxon>
        <taxon>Agaricomycetes</taxon>
        <taxon>Polyporales</taxon>
        <taxon>Steccherinaceae</taxon>
        <taxon>Steccherinum</taxon>
    </lineage>
</organism>
<dbReference type="OrthoDB" id="3341077at2759"/>
<evidence type="ECO:0000313" key="2">
    <source>
        <dbReference type="EMBL" id="TCD66535.1"/>
    </source>
</evidence>
<name>A0A4R0RKR9_9APHY</name>
<feature type="transmembrane region" description="Helical" evidence="1">
    <location>
        <begin position="161"/>
        <end position="185"/>
    </location>
</feature>
<keyword evidence="1" id="KW-0472">Membrane</keyword>
<sequence length="340" mass="37375">MVLNNDLAAIIGFGCEALVYGIYIVIYVLSMVFLHSARRSRTNQLMSIFTTLLFVLCTTHFALEFNHFYTTLQSTGVEGFASETNELFAADILISLIDFCGDIVLLHRCWLVWGKNIWVVVLPFMTAVGGFVCGMTGLGILMNIDPTAPQAPPAVRPLGTAAFSLPLATNFLVTIFTVVRLYMLASRARSITTDNVFNTTAYVTKAATIIIESGMLYLIAQLVFVILFAIGHPAQGIAAVVAVQIYGIAPTLISFRVGLGVSTNEYELSTKRSGAEWRLSTRRGVPTNTTEISVHTTHEIMADSTSDLAIYTTNTKKDTKDLRLNDHDLRDSRIPEDKMV</sequence>
<dbReference type="EMBL" id="RWJN01000131">
    <property type="protein sequence ID" value="TCD66535.1"/>
    <property type="molecule type" value="Genomic_DNA"/>
</dbReference>
<proteinExistence type="predicted"/>
<keyword evidence="3" id="KW-1185">Reference proteome</keyword>
<reference evidence="2 3" key="1">
    <citation type="submission" date="2018-11" db="EMBL/GenBank/DDBJ databases">
        <title>Genome assembly of Steccherinum ochraceum LE-BIN_3174, the white-rot fungus of the Steccherinaceae family (The Residual Polyporoid clade, Polyporales, Basidiomycota).</title>
        <authorList>
            <person name="Fedorova T.V."/>
            <person name="Glazunova O.A."/>
            <person name="Landesman E.O."/>
            <person name="Moiseenko K.V."/>
            <person name="Psurtseva N.V."/>
            <person name="Savinova O.S."/>
            <person name="Shakhova N.V."/>
            <person name="Tyazhelova T.V."/>
            <person name="Vasina D.V."/>
        </authorList>
    </citation>
    <scope>NUCLEOTIDE SEQUENCE [LARGE SCALE GENOMIC DNA]</scope>
    <source>
        <strain evidence="2 3">LE-BIN_3174</strain>
    </source>
</reference>
<protein>
    <submittedName>
        <fullName evidence="2">Uncharacterized protein</fullName>
    </submittedName>
</protein>
<feature type="transmembrane region" description="Helical" evidence="1">
    <location>
        <begin position="45"/>
        <end position="63"/>
    </location>
</feature>